<dbReference type="InterPro" id="IPR050821">
    <property type="entry name" value="Cytosolic_carboxypeptidase"/>
</dbReference>
<organism evidence="3">
    <name type="scientific">marine metagenome</name>
    <dbReference type="NCBI Taxonomy" id="408172"/>
    <lineage>
        <taxon>unclassified sequences</taxon>
        <taxon>metagenomes</taxon>
        <taxon>ecological metagenomes</taxon>
    </lineage>
</organism>
<dbReference type="InterPro" id="IPR000834">
    <property type="entry name" value="Peptidase_M14"/>
</dbReference>
<feature type="domain" description="Peptidase M14" evidence="2">
    <location>
        <begin position="115"/>
        <end position="382"/>
    </location>
</feature>
<comment type="cofactor">
    <cofactor evidence="1">
        <name>Zn(2+)</name>
        <dbReference type="ChEBI" id="CHEBI:29105"/>
    </cofactor>
</comment>
<gene>
    <name evidence="3" type="ORF">METZ01_LOCUS3640</name>
</gene>
<sequence>MMNIKAIVQVNQNFDAGNIEVISIEHPSNIQLKIRMDNKSNFYQWFYFRLSGAKHTPCTLKILNGAEASYPDGFKNYRVLYSYNRKEWLRHGTTLKNGVLSIDFTPLFDAVYFAYFVPYSMERHHDMIAISQQVSHCSHQVLGQTLDGQDLDLLKLSLPNHGKRTGKKNCWMIARQHPGETMAEWWMEGCIENLLDNESELTRALLKQCDIYLVPNMNPDGSRRGHLRTNAAGCNLNREWATPTLKASAEVFLVKEAMAEIGVDFLLDVHGDESLPYCFIAGTEGLNEWNDERQAQLDFYRNRLAKINADFQTTKGYPRNPRGEANMTMSTVQIAHLHKCLAMTLEMPFKDTTATPDQIYGWSTDRCKRLAHSCLVVLNHFLGSDL</sequence>
<dbReference type="AlphaFoldDB" id="A0A381N829"/>
<proteinExistence type="predicted"/>
<dbReference type="Pfam" id="PF00246">
    <property type="entry name" value="Peptidase_M14"/>
    <property type="match status" value="1"/>
</dbReference>
<dbReference type="Gene3D" id="2.60.40.3120">
    <property type="match status" value="1"/>
</dbReference>
<evidence type="ECO:0000259" key="2">
    <source>
        <dbReference type="PROSITE" id="PS52035"/>
    </source>
</evidence>
<dbReference type="GO" id="GO:0008270">
    <property type="term" value="F:zinc ion binding"/>
    <property type="evidence" value="ECO:0007669"/>
    <property type="project" value="InterPro"/>
</dbReference>
<dbReference type="Pfam" id="PF18027">
    <property type="entry name" value="Pepdidase_M14_N"/>
    <property type="match status" value="1"/>
</dbReference>
<dbReference type="PROSITE" id="PS52035">
    <property type="entry name" value="PEPTIDASE_M14"/>
    <property type="match status" value="1"/>
</dbReference>
<dbReference type="Gene3D" id="3.40.630.10">
    <property type="entry name" value="Zn peptidases"/>
    <property type="match status" value="1"/>
</dbReference>
<evidence type="ECO:0000256" key="1">
    <source>
        <dbReference type="ARBA" id="ARBA00001947"/>
    </source>
</evidence>
<dbReference type="SUPFAM" id="SSF53187">
    <property type="entry name" value="Zn-dependent exopeptidases"/>
    <property type="match status" value="1"/>
</dbReference>
<dbReference type="InterPro" id="IPR040626">
    <property type="entry name" value="Pepdidase_M14_N"/>
</dbReference>
<dbReference type="PANTHER" id="PTHR12756:SF11">
    <property type="entry name" value="CYTOSOLIC CARBOXYPEPTIDASE 1"/>
    <property type="match status" value="1"/>
</dbReference>
<name>A0A381N829_9ZZZZ</name>
<dbReference type="GO" id="GO:0006508">
    <property type="term" value="P:proteolysis"/>
    <property type="evidence" value="ECO:0007669"/>
    <property type="project" value="InterPro"/>
</dbReference>
<dbReference type="GO" id="GO:0004181">
    <property type="term" value="F:metallocarboxypeptidase activity"/>
    <property type="evidence" value="ECO:0007669"/>
    <property type="project" value="InterPro"/>
</dbReference>
<protein>
    <recommendedName>
        <fullName evidence="2">Peptidase M14 domain-containing protein</fullName>
    </recommendedName>
</protein>
<dbReference type="CDD" id="cd06234">
    <property type="entry name" value="M14_PaCCP-like"/>
    <property type="match status" value="1"/>
</dbReference>
<accession>A0A381N829</accession>
<reference evidence="3" key="1">
    <citation type="submission" date="2018-05" db="EMBL/GenBank/DDBJ databases">
        <authorList>
            <person name="Lanie J.A."/>
            <person name="Ng W.-L."/>
            <person name="Kazmierczak K.M."/>
            <person name="Andrzejewski T.M."/>
            <person name="Davidsen T.M."/>
            <person name="Wayne K.J."/>
            <person name="Tettelin H."/>
            <person name="Glass J.I."/>
            <person name="Rusch D."/>
            <person name="Podicherti R."/>
            <person name="Tsui H.-C.T."/>
            <person name="Winkler M.E."/>
        </authorList>
    </citation>
    <scope>NUCLEOTIDE SEQUENCE</scope>
</reference>
<dbReference type="EMBL" id="UINC01000188">
    <property type="protein sequence ID" value="SUZ50786.1"/>
    <property type="molecule type" value="Genomic_DNA"/>
</dbReference>
<dbReference type="PANTHER" id="PTHR12756">
    <property type="entry name" value="CYTOSOLIC CARBOXYPEPTIDASE"/>
    <property type="match status" value="1"/>
</dbReference>
<evidence type="ECO:0000313" key="3">
    <source>
        <dbReference type="EMBL" id="SUZ50786.1"/>
    </source>
</evidence>